<feature type="transmembrane region" description="Helical" evidence="1">
    <location>
        <begin position="54"/>
        <end position="76"/>
    </location>
</feature>
<gene>
    <name evidence="2" type="ORF">K435DRAFT_656640</name>
</gene>
<evidence type="ECO:0000313" key="3">
    <source>
        <dbReference type="Proteomes" id="UP000297245"/>
    </source>
</evidence>
<organism evidence="2 3">
    <name type="scientific">Dendrothele bispora (strain CBS 962.96)</name>
    <dbReference type="NCBI Taxonomy" id="1314807"/>
    <lineage>
        <taxon>Eukaryota</taxon>
        <taxon>Fungi</taxon>
        <taxon>Dikarya</taxon>
        <taxon>Basidiomycota</taxon>
        <taxon>Agaricomycotina</taxon>
        <taxon>Agaricomycetes</taxon>
        <taxon>Agaricomycetidae</taxon>
        <taxon>Agaricales</taxon>
        <taxon>Agaricales incertae sedis</taxon>
        <taxon>Dendrothele</taxon>
    </lineage>
</organism>
<reference evidence="2 3" key="1">
    <citation type="journal article" date="2019" name="Nat. Ecol. Evol.">
        <title>Megaphylogeny resolves global patterns of mushroom evolution.</title>
        <authorList>
            <person name="Varga T."/>
            <person name="Krizsan K."/>
            <person name="Foldi C."/>
            <person name="Dima B."/>
            <person name="Sanchez-Garcia M."/>
            <person name="Sanchez-Ramirez S."/>
            <person name="Szollosi G.J."/>
            <person name="Szarkandi J.G."/>
            <person name="Papp V."/>
            <person name="Albert L."/>
            <person name="Andreopoulos W."/>
            <person name="Angelini C."/>
            <person name="Antonin V."/>
            <person name="Barry K.W."/>
            <person name="Bougher N.L."/>
            <person name="Buchanan P."/>
            <person name="Buyck B."/>
            <person name="Bense V."/>
            <person name="Catcheside P."/>
            <person name="Chovatia M."/>
            <person name="Cooper J."/>
            <person name="Damon W."/>
            <person name="Desjardin D."/>
            <person name="Finy P."/>
            <person name="Geml J."/>
            <person name="Haridas S."/>
            <person name="Hughes K."/>
            <person name="Justo A."/>
            <person name="Karasinski D."/>
            <person name="Kautmanova I."/>
            <person name="Kiss B."/>
            <person name="Kocsube S."/>
            <person name="Kotiranta H."/>
            <person name="LaButti K.M."/>
            <person name="Lechner B.E."/>
            <person name="Liimatainen K."/>
            <person name="Lipzen A."/>
            <person name="Lukacs Z."/>
            <person name="Mihaltcheva S."/>
            <person name="Morgado L.N."/>
            <person name="Niskanen T."/>
            <person name="Noordeloos M.E."/>
            <person name="Ohm R.A."/>
            <person name="Ortiz-Santana B."/>
            <person name="Ovrebo C."/>
            <person name="Racz N."/>
            <person name="Riley R."/>
            <person name="Savchenko A."/>
            <person name="Shiryaev A."/>
            <person name="Soop K."/>
            <person name="Spirin V."/>
            <person name="Szebenyi C."/>
            <person name="Tomsovsky M."/>
            <person name="Tulloss R.E."/>
            <person name="Uehling J."/>
            <person name="Grigoriev I.V."/>
            <person name="Vagvolgyi C."/>
            <person name="Papp T."/>
            <person name="Martin F.M."/>
            <person name="Miettinen O."/>
            <person name="Hibbett D.S."/>
            <person name="Nagy L.G."/>
        </authorList>
    </citation>
    <scope>NUCLEOTIDE SEQUENCE [LARGE SCALE GENOMIC DNA]</scope>
    <source>
        <strain evidence="2 3">CBS 962.96</strain>
    </source>
</reference>
<keyword evidence="1" id="KW-0812">Transmembrane</keyword>
<proteinExistence type="predicted"/>
<keyword evidence="1" id="KW-1133">Transmembrane helix</keyword>
<feature type="transmembrane region" description="Helical" evidence="1">
    <location>
        <begin position="134"/>
        <end position="157"/>
    </location>
</feature>
<evidence type="ECO:0008006" key="4">
    <source>
        <dbReference type="Google" id="ProtNLM"/>
    </source>
</evidence>
<dbReference type="Proteomes" id="UP000297245">
    <property type="component" value="Unassembled WGS sequence"/>
</dbReference>
<name>A0A4S8MF97_DENBC</name>
<dbReference type="OrthoDB" id="3038990at2759"/>
<feature type="transmembrane region" description="Helical" evidence="1">
    <location>
        <begin position="228"/>
        <end position="248"/>
    </location>
</feature>
<feature type="transmembrane region" description="Helical" evidence="1">
    <location>
        <begin position="203"/>
        <end position="222"/>
    </location>
</feature>
<evidence type="ECO:0000256" key="1">
    <source>
        <dbReference type="SAM" id="Phobius"/>
    </source>
</evidence>
<dbReference type="EMBL" id="ML179099">
    <property type="protein sequence ID" value="THV00764.1"/>
    <property type="molecule type" value="Genomic_DNA"/>
</dbReference>
<evidence type="ECO:0000313" key="2">
    <source>
        <dbReference type="EMBL" id="THV00764.1"/>
    </source>
</evidence>
<keyword evidence="1" id="KW-0472">Membrane</keyword>
<keyword evidence="3" id="KW-1185">Reference proteome</keyword>
<sequence>MLFWDILINLHSDYIILFKKGRIRLPTIVYFLSRFSLCLFPLLSIVATPGIDCHLWTTIVESFFAISNILISLMFFLRVRAIYLQNRIIILTFFFLWVGTTICALLNPIFGFITEARVPGSLNICAFWEIRLDLILALAVSLVNDTAVFFAIAYRLYKISLYEFNVSENGSTNIGFSKKRVWRFMQGKNLSAFVKAVLQDGQLFYLASFLMSITMVVLLFIPSVDLTIRVSFAIPYVAVMNCIACHVFRHVRLGNIPEESLSSVRILSGMTELEFRSSLPTSPRLV</sequence>
<accession>A0A4S8MF97</accession>
<feature type="transmembrane region" description="Helical" evidence="1">
    <location>
        <begin position="28"/>
        <end position="48"/>
    </location>
</feature>
<dbReference type="AlphaFoldDB" id="A0A4S8MF97"/>
<feature type="transmembrane region" description="Helical" evidence="1">
    <location>
        <begin position="88"/>
        <end position="114"/>
    </location>
</feature>
<protein>
    <recommendedName>
        <fullName evidence="4">G-protein coupled receptors family 1 profile domain-containing protein</fullName>
    </recommendedName>
</protein>